<dbReference type="InterPro" id="IPR036881">
    <property type="entry name" value="Glyco_hydro_3_C_sf"/>
</dbReference>
<organism evidence="12 13">
    <name type="scientific">Sphaerobolus stellatus (strain SS14)</name>
    <dbReference type="NCBI Taxonomy" id="990650"/>
    <lineage>
        <taxon>Eukaryota</taxon>
        <taxon>Fungi</taxon>
        <taxon>Dikarya</taxon>
        <taxon>Basidiomycota</taxon>
        <taxon>Agaricomycotina</taxon>
        <taxon>Agaricomycetes</taxon>
        <taxon>Phallomycetidae</taxon>
        <taxon>Geastrales</taxon>
        <taxon>Sphaerobolaceae</taxon>
        <taxon>Sphaerobolus</taxon>
    </lineage>
</organism>
<dbReference type="EC" id="3.2.1.21" evidence="4"/>
<keyword evidence="8" id="KW-0326">Glycosidase</keyword>
<dbReference type="SUPFAM" id="SSF51445">
    <property type="entry name" value="(Trans)glycosidases"/>
    <property type="match status" value="1"/>
</dbReference>
<evidence type="ECO:0000256" key="3">
    <source>
        <dbReference type="ARBA" id="ARBA00005336"/>
    </source>
</evidence>
<evidence type="ECO:0000256" key="10">
    <source>
        <dbReference type="SAM" id="Phobius"/>
    </source>
</evidence>
<comment type="catalytic activity">
    <reaction evidence="1">
        <text>Hydrolysis of terminal, non-reducing beta-D-glucosyl residues with release of beta-D-glucose.</text>
        <dbReference type="EC" id="3.2.1.21"/>
    </reaction>
</comment>
<evidence type="ECO:0000256" key="9">
    <source>
        <dbReference type="ARBA" id="ARBA00023326"/>
    </source>
</evidence>
<gene>
    <name evidence="12" type="ORF">M422DRAFT_273507</name>
</gene>
<evidence type="ECO:0000256" key="1">
    <source>
        <dbReference type="ARBA" id="ARBA00000448"/>
    </source>
</evidence>
<dbReference type="AlphaFoldDB" id="A0A0C9U915"/>
<dbReference type="GO" id="GO:0008422">
    <property type="term" value="F:beta-glucosidase activity"/>
    <property type="evidence" value="ECO:0007669"/>
    <property type="project" value="UniProtKB-EC"/>
</dbReference>
<keyword evidence="9" id="KW-0624">Polysaccharide degradation</keyword>
<dbReference type="SUPFAM" id="SSF52279">
    <property type="entry name" value="Beta-D-glucan exohydrolase, C-terminal domain"/>
    <property type="match status" value="1"/>
</dbReference>
<dbReference type="Gene3D" id="3.40.50.1700">
    <property type="entry name" value="Glycoside hydrolase family 3 C-terminal domain"/>
    <property type="match status" value="2"/>
</dbReference>
<keyword evidence="13" id="KW-1185">Reference proteome</keyword>
<dbReference type="PANTHER" id="PTHR42715:SF2">
    <property type="entry name" value="BETA-GLUCOSIDASE F-RELATED"/>
    <property type="match status" value="1"/>
</dbReference>
<dbReference type="PANTHER" id="PTHR42715">
    <property type="entry name" value="BETA-GLUCOSIDASE"/>
    <property type="match status" value="1"/>
</dbReference>
<feature type="transmembrane region" description="Helical" evidence="10">
    <location>
        <begin position="336"/>
        <end position="361"/>
    </location>
</feature>
<dbReference type="InterPro" id="IPR036962">
    <property type="entry name" value="Glyco_hydro_3_N_sf"/>
</dbReference>
<evidence type="ECO:0000256" key="2">
    <source>
        <dbReference type="ARBA" id="ARBA00004987"/>
    </source>
</evidence>
<dbReference type="Gene3D" id="3.20.20.300">
    <property type="entry name" value="Glycoside hydrolase, family 3, N-terminal domain"/>
    <property type="match status" value="1"/>
</dbReference>
<dbReference type="HOGENOM" id="CLU_721931_0_0_1"/>
<keyword evidence="10" id="KW-1133">Transmembrane helix</keyword>
<evidence type="ECO:0000256" key="4">
    <source>
        <dbReference type="ARBA" id="ARBA00012744"/>
    </source>
</evidence>
<evidence type="ECO:0000256" key="6">
    <source>
        <dbReference type="ARBA" id="ARBA00023001"/>
    </source>
</evidence>
<protein>
    <recommendedName>
        <fullName evidence="4">beta-glucosidase</fullName>
        <ecNumber evidence="4">3.2.1.21</ecNumber>
    </recommendedName>
</protein>
<dbReference type="InterPro" id="IPR017853">
    <property type="entry name" value="GH"/>
</dbReference>
<feature type="domain" description="Glycoside hydrolase family 3 C-terminal" evidence="11">
    <location>
        <begin position="219"/>
        <end position="295"/>
    </location>
</feature>
<comment type="similarity">
    <text evidence="3">Belongs to the glycosyl hydrolase 3 family.</text>
</comment>
<dbReference type="InterPro" id="IPR002772">
    <property type="entry name" value="Glyco_hydro_3_C"/>
</dbReference>
<evidence type="ECO:0000256" key="8">
    <source>
        <dbReference type="ARBA" id="ARBA00023295"/>
    </source>
</evidence>
<keyword evidence="10" id="KW-0472">Membrane</keyword>
<name>A0A0C9U915_SPHS4</name>
<keyword evidence="10" id="KW-0812">Transmembrane</keyword>
<dbReference type="InterPro" id="IPR050288">
    <property type="entry name" value="Cellulose_deg_GH3"/>
</dbReference>
<evidence type="ECO:0000256" key="7">
    <source>
        <dbReference type="ARBA" id="ARBA00023277"/>
    </source>
</evidence>
<keyword evidence="7" id="KW-0119">Carbohydrate metabolism</keyword>
<keyword evidence="5 12" id="KW-0378">Hydrolase</keyword>
<evidence type="ECO:0000313" key="13">
    <source>
        <dbReference type="Proteomes" id="UP000054279"/>
    </source>
</evidence>
<dbReference type="Pfam" id="PF01915">
    <property type="entry name" value="Glyco_hydro_3_C"/>
    <property type="match status" value="1"/>
</dbReference>
<evidence type="ECO:0000313" key="12">
    <source>
        <dbReference type="EMBL" id="KIJ25542.1"/>
    </source>
</evidence>
<reference evidence="12 13" key="1">
    <citation type="submission" date="2014-06" db="EMBL/GenBank/DDBJ databases">
        <title>Evolutionary Origins and Diversification of the Mycorrhizal Mutualists.</title>
        <authorList>
            <consortium name="DOE Joint Genome Institute"/>
            <consortium name="Mycorrhizal Genomics Consortium"/>
            <person name="Kohler A."/>
            <person name="Kuo A."/>
            <person name="Nagy L.G."/>
            <person name="Floudas D."/>
            <person name="Copeland A."/>
            <person name="Barry K.W."/>
            <person name="Cichocki N."/>
            <person name="Veneault-Fourrey C."/>
            <person name="LaButti K."/>
            <person name="Lindquist E.A."/>
            <person name="Lipzen A."/>
            <person name="Lundell T."/>
            <person name="Morin E."/>
            <person name="Murat C."/>
            <person name="Riley R."/>
            <person name="Ohm R."/>
            <person name="Sun H."/>
            <person name="Tunlid A."/>
            <person name="Henrissat B."/>
            <person name="Grigoriev I.V."/>
            <person name="Hibbett D.S."/>
            <person name="Martin F."/>
        </authorList>
    </citation>
    <scope>NUCLEOTIDE SEQUENCE [LARGE SCALE GENOMIC DNA]</scope>
    <source>
        <strain evidence="12 13">SS14</strain>
    </source>
</reference>
<comment type="pathway">
    <text evidence="2">Glycan metabolism; cellulose degradation.</text>
</comment>
<evidence type="ECO:0000256" key="5">
    <source>
        <dbReference type="ARBA" id="ARBA00022801"/>
    </source>
</evidence>
<accession>A0A0C9U915</accession>
<dbReference type="EMBL" id="KN837410">
    <property type="protein sequence ID" value="KIJ25542.1"/>
    <property type="molecule type" value="Genomic_DNA"/>
</dbReference>
<dbReference type="GO" id="GO:0030245">
    <property type="term" value="P:cellulose catabolic process"/>
    <property type="evidence" value="ECO:0007669"/>
    <property type="project" value="UniProtKB-KW"/>
</dbReference>
<keyword evidence="6" id="KW-0136">Cellulose degradation</keyword>
<dbReference type="Proteomes" id="UP000054279">
    <property type="component" value="Unassembled WGS sequence"/>
</dbReference>
<dbReference type="OrthoDB" id="416222at2759"/>
<sequence length="383" mass="41804">MVNQTQSCQNSKMINGLLKEELDFQGFMLSDWAFLINGVQVRLIVIHRFFASRLPAARARLHRHEHARLHGIQPTTESNPDNTQFSWRGSALIESVKNGPVPQARVDDMVTRTIAAFFKLCQDKNYPGINFDYNTQNTFVYGQPLNQHLIRTIGAANVVLLKNMNRALPLNTQKIKCLAFLGPNPEGPNNCQNGNTDHRCSQGTRAMGWGSGTGYITVNGNSGDHTNITLWHGGETLIQRTASSCANTIVVMHIVGPVTVETWIDHPNVTAVIKAGLPGQESGNGLVDAHFVAVNCRTSEAKKRAWMPGNFWYKGRCLSCFLANQKDLPAPSLRSLFAMHFFSGLNAVVVVALALATAVVASPAPQATKTIDGFGGPSGRNSN</sequence>
<evidence type="ECO:0000259" key="11">
    <source>
        <dbReference type="Pfam" id="PF01915"/>
    </source>
</evidence>
<proteinExistence type="inferred from homology"/>